<dbReference type="GO" id="GO:0007165">
    <property type="term" value="P:signal transduction"/>
    <property type="evidence" value="ECO:0007669"/>
    <property type="project" value="InterPro"/>
</dbReference>
<dbReference type="InterPro" id="IPR035897">
    <property type="entry name" value="Toll_tir_struct_dom_sf"/>
</dbReference>
<evidence type="ECO:0000313" key="3">
    <source>
        <dbReference type="EMBL" id="SEB17604.1"/>
    </source>
</evidence>
<evidence type="ECO:0000313" key="4">
    <source>
        <dbReference type="Proteomes" id="UP000183040"/>
    </source>
</evidence>
<dbReference type="RefSeq" id="WP_015532697.1">
    <property type="nucleotide sequence ID" value="NZ_CP045612.1"/>
</dbReference>
<dbReference type="InterPro" id="IPR000157">
    <property type="entry name" value="TIR_dom"/>
</dbReference>
<dbReference type="EMBL" id="FNRP01000047">
    <property type="protein sequence ID" value="SEB17604.1"/>
    <property type="molecule type" value="Genomic_DNA"/>
</dbReference>
<dbReference type="Gene3D" id="3.40.50.10140">
    <property type="entry name" value="Toll/interleukin-1 receptor homology (TIR) domain"/>
    <property type="match status" value="1"/>
</dbReference>
<organism evidence="2 4">
    <name type="scientific">Bacteroides xylanisolvens</name>
    <dbReference type="NCBI Taxonomy" id="371601"/>
    <lineage>
        <taxon>Bacteria</taxon>
        <taxon>Pseudomonadati</taxon>
        <taxon>Bacteroidota</taxon>
        <taxon>Bacteroidia</taxon>
        <taxon>Bacteroidales</taxon>
        <taxon>Bacteroidaceae</taxon>
        <taxon>Bacteroides</taxon>
    </lineage>
</organism>
<sequence>MSSNFKTPLSVYVLYDKDNTKGSETYEKIYHLLCRNSSRPFEDGLDIPVFFRTDMANQIPPIDINFSNKTIAILLVDDNMYCNTIWDEYIKELLVKEDNGALKIFAVKLSKYAFDINPLLQEEQFICLKNENIETDWHEFQIRLYDNILRYLKSYKVGQKLKLFISHSKKDKDHLGESTAISLRDYLRSDTKLDSFFDVNDILDGHQFAQQIQSGIASSLLVIIESDTYSEREWCRIEAISGKKNNVPSILVNVLNGVSSRTFPYLGNMPKIRFNGKWDDVIILLLRTALDQYYEKEYLEQLVMKCDLQNTSILPVPPELMNLINIEDNIKSILYPEPPLGREELEVLNKNGKITSFVTPSQLYSNMNKIQDKKIAISISETPEALTKGIGKAMFDDLSVEIARHLLVTGAKLVYGGDLRIGGFTKLLCDLSCQYGIKEKSDPSTIYFTNYFAWPIFNRLSKSDIAEFKYDRVEIVKTEIPKGVGEEDKGKFFEPTTPSKMFLWANSLSIMRKEMEENVNARIVLGGKIVNFKGRMAGIFEEAICAIQKKHPIYLLGGFGGASAQIVKLMKGETTAEKLFEEAKTNEDYKKLIEYCQMSCLPTINYDELKKFENKDYQVLRNGLDKDENEILFNSINIPEIISLILKGINKAFNY</sequence>
<gene>
    <name evidence="2" type="ORF">SAMN04487924_107189</name>
    <name evidence="3" type="ORF">SAMN04487924_1473</name>
</gene>
<dbReference type="Pfam" id="PF13676">
    <property type="entry name" value="TIR_2"/>
    <property type="match status" value="1"/>
</dbReference>
<dbReference type="SUPFAM" id="SSF52200">
    <property type="entry name" value="Toll/Interleukin receptor TIR domain"/>
    <property type="match status" value="1"/>
</dbReference>
<dbReference type="InterPro" id="IPR041160">
    <property type="entry name" value="LD_cluster2"/>
</dbReference>
<accession>A0A174CE78</accession>
<dbReference type="AlphaFoldDB" id="A0A174CE78"/>
<protein>
    <recommendedName>
        <fullName evidence="1">TIR domain-containing protein</fullName>
    </recommendedName>
</protein>
<evidence type="ECO:0000313" key="2">
    <source>
        <dbReference type="EMBL" id="SEA52312.1"/>
    </source>
</evidence>
<evidence type="ECO:0000259" key="1">
    <source>
        <dbReference type="Pfam" id="PF13676"/>
    </source>
</evidence>
<dbReference type="Proteomes" id="UP000183040">
    <property type="component" value="Unassembled WGS sequence"/>
</dbReference>
<feature type="domain" description="TIR" evidence="1">
    <location>
        <begin position="164"/>
        <end position="276"/>
    </location>
</feature>
<proteinExistence type="predicted"/>
<reference evidence="2 4" key="1">
    <citation type="submission" date="2016-10" db="EMBL/GenBank/DDBJ databases">
        <authorList>
            <person name="de Groot N.N."/>
        </authorList>
    </citation>
    <scope>NUCLEOTIDE SEQUENCE [LARGE SCALE GENOMIC DNA]</scope>
    <source>
        <strain evidence="2 4">NLAE-zl-G339</strain>
    </source>
</reference>
<dbReference type="EMBL" id="FNRP01000007">
    <property type="protein sequence ID" value="SEA52312.1"/>
    <property type="molecule type" value="Genomic_DNA"/>
</dbReference>
<name>A0A174CE78_9BACE</name>
<dbReference type="Pfam" id="PF18163">
    <property type="entry name" value="LD_cluster2"/>
    <property type="match status" value="1"/>
</dbReference>